<proteinExistence type="predicted"/>
<reference evidence="1" key="2">
    <citation type="submission" date="2025-08" db="UniProtKB">
        <authorList>
            <consortium name="Ensembl"/>
        </authorList>
    </citation>
    <scope>IDENTIFICATION</scope>
    <source>
        <strain evidence="1">breed Abyssinian</strain>
    </source>
</reference>
<reference evidence="1" key="3">
    <citation type="submission" date="2025-09" db="UniProtKB">
        <authorList>
            <consortium name="Ensembl"/>
        </authorList>
    </citation>
    <scope>IDENTIFICATION</scope>
    <source>
        <strain evidence="1">breed Abyssinian</strain>
    </source>
</reference>
<gene>
    <name evidence="1" type="primary">CCDC27</name>
</gene>
<name>A0ABI8AMI7_FELCA</name>
<organism evidence="1 2">
    <name type="scientific">Felis catus</name>
    <name type="common">Cat</name>
    <name type="synonym">Felis silvestris catus</name>
    <dbReference type="NCBI Taxonomy" id="9685"/>
    <lineage>
        <taxon>Eukaryota</taxon>
        <taxon>Metazoa</taxon>
        <taxon>Chordata</taxon>
        <taxon>Craniata</taxon>
        <taxon>Vertebrata</taxon>
        <taxon>Euteleostomi</taxon>
        <taxon>Mammalia</taxon>
        <taxon>Eutheria</taxon>
        <taxon>Laurasiatheria</taxon>
        <taxon>Carnivora</taxon>
        <taxon>Feliformia</taxon>
        <taxon>Felidae</taxon>
        <taxon>Felinae</taxon>
        <taxon>Felis</taxon>
    </lineage>
</organism>
<dbReference type="InterPro" id="IPR052642">
    <property type="entry name" value="CC-FHA_domain"/>
</dbReference>
<protein>
    <submittedName>
        <fullName evidence="1">Uncharacterized protein</fullName>
    </submittedName>
</protein>
<dbReference type="GeneTree" id="ENSGT00940000154171"/>
<dbReference type="PANTHER" id="PTHR18853:SF9">
    <property type="entry name" value="COILED-COIL DOMAIN-CONTAINING PROTEIN 27"/>
    <property type="match status" value="1"/>
</dbReference>
<dbReference type="PANTHER" id="PTHR18853">
    <property type="entry name" value="FORKHEAD-ASSOCIATED DOMAIN-CONTAINING PROTEIN 1-RELATED"/>
    <property type="match status" value="1"/>
</dbReference>
<accession>A0ABI8AMI7</accession>
<evidence type="ECO:0000313" key="2">
    <source>
        <dbReference type="Proteomes" id="UP000823872"/>
    </source>
</evidence>
<dbReference type="Proteomes" id="UP000823872">
    <property type="component" value="Chromosome C1"/>
</dbReference>
<reference evidence="1 2" key="1">
    <citation type="submission" date="2021-02" db="EMBL/GenBank/DDBJ databases">
        <title>Safari Cat Assemblies.</title>
        <authorList>
            <person name="Bredemeyer K.R."/>
            <person name="Murphy W.J."/>
        </authorList>
    </citation>
    <scope>NUCLEOTIDE SEQUENCE [LARGE SCALE GENOMIC DNA]</scope>
</reference>
<evidence type="ECO:0000313" key="1">
    <source>
        <dbReference type="Ensembl" id="ENSFCTP00005060480.1"/>
    </source>
</evidence>
<dbReference type="Ensembl" id="ENSFCTT00005090313.1">
    <property type="protein sequence ID" value="ENSFCTP00005060480.1"/>
    <property type="gene ID" value="ENSFCTG00005032675.1"/>
</dbReference>
<sequence length="225" mass="24948">MLRAGALPPKKRSLEPNPLEKGVLLLQSVAGHGSCGWRGLSRFYGKMDGRKQDASAEDTSFTAELEALRKVFLARPDCPRFSTRATSMCPYGSAISAELSGELRVALDSWKATQDPFSSQQVDGRLLPFSKSACEFNYLRTSESRMISPVPSSPVLAHSQLRKRVPWYISVIHEKVRPCAEPWAQTLSRMPQLLIPLERRAAATPGALVLGSGQLFRQVPRRGRR</sequence>
<keyword evidence="2" id="KW-1185">Reference proteome</keyword>